<evidence type="ECO:0000256" key="1">
    <source>
        <dbReference type="SAM" id="MobiDB-lite"/>
    </source>
</evidence>
<sequence length="150" mass="16588">FISKSDISTVNTSNSFTENKEQESPKQNIDTCSVGTNPDEKINVVLTDSTTLPANSTTKDVVRRKYNAIKKDILITNSSISKKPIAHLHEKILSSSDILELQFLKTTSNENNENSVKVLSSTDNNSKIDELTVDKKGQDSLWTSIEGKSQ</sequence>
<protein>
    <submittedName>
        <fullName evidence="2">Uncharacterized protein</fullName>
    </submittedName>
</protein>
<feature type="non-terminal residue" evidence="2">
    <location>
        <position position="1"/>
    </location>
</feature>
<dbReference type="AlphaFoldDB" id="A0A1B6GPE2"/>
<reference evidence="2" key="1">
    <citation type="submission" date="2015-11" db="EMBL/GenBank/DDBJ databases">
        <title>De novo transcriptome assembly of four potential Pierce s Disease insect vectors from Arizona vineyards.</title>
        <authorList>
            <person name="Tassone E.E."/>
        </authorList>
    </citation>
    <scope>NUCLEOTIDE SEQUENCE</scope>
</reference>
<organism evidence="2">
    <name type="scientific">Cuerna arida</name>
    <dbReference type="NCBI Taxonomy" id="1464854"/>
    <lineage>
        <taxon>Eukaryota</taxon>
        <taxon>Metazoa</taxon>
        <taxon>Ecdysozoa</taxon>
        <taxon>Arthropoda</taxon>
        <taxon>Hexapoda</taxon>
        <taxon>Insecta</taxon>
        <taxon>Pterygota</taxon>
        <taxon>Neoptera</taxon>
        <taxon>Paraneoptera</taxon>
        <taxon>Hemiptera</taxon>
        <taxon>Auchenorrhyncha</taxon>
        <taxon>Membracoidea</taxon>
        <taxon>Cicadellidae</taxon>
        <taxon>Cicadellinae</taxon>
        <taxon>Proconiini</taxon>
        <taxon>Cuerna</taxon>
    </lineage>
</organism>
<feature type="non-terminal residue" evidence="2">
    <location>
        <position position="150"/>
    </location>
</feature>
<evidence type="ECO:0000313" key="2">
    <source>
        <dbReference type="EMBL" id="JAS64294.1"/>
    </source>
</evidence>
<accession>A0A1B6GPE2</accession>
<dbReference type="EMBL" id="GECZ01005475">
    <property type="protein sequence ID" value="JAS64294.1"/>
    <property type="molecule type" value="Transcribed_RNA"/>
</dbReference>
<feature type="region of interest" description="Disordered" evidence="1">
    <location>
        <begin position="1"/>
        <end position="33"/>
    </location>
</feature>
<name>A0A1B6GPE2_9HEMI</name>
<feature type="compositionally biased region" description="Polar residues" evidence="1">
    <location>
        <begin position="1"/>
        <end position="17"/>
    </location>
</feature>
<proteinExistence type="predicted"/>
<gene>
    <name evidence="2" type="ORF">g.46019</name>
</gene>